<gene>
    <name evidence="1" type="ORF">IF1G_03548</name>
</gene>
<comment type="caution">
    <text evidence="1">The sequence shown here is derived from an EMBL/GenBank/DDBJ whole genome shotgun (WGS) entry which is preliminary data.</text>
</comment>
<protein>
    <submittedName>
        <fullName evidence="1">Uncharacterized protein</fullName>
    </submittedName>
</protein>
<keyword evidence="2" id="KW-1185">Reference proteome</keyword>
<accession>A0A545V7Z6</accession>
<organism evidence="1 2">
    <name type="scientific">Cordyceps javanica</name>
    <dbReference type="NCBI Taxonomy" id="43265"/>
    <lineage>
        <taxon>Eukaryota</taxon>
        <taxon>Fungi</taxon>
        <taxon>Dikarya</taxon>
        <taxon>Ascomycota</taxon>
        <taxon>Pezizomycotina</taxon>
        <taxon>Sordariomycetes</taxon>
        <taxon>Hypocreomycetidae</taxon>
        <taxon>Hypocreales</taxon>
        <taxon>Cordycipitaceae</taxon>
        <taxon>Cordyceps</taxon>
    </lineage>
</organism>
<reference evidence="1 2" key="1">
    <citation type="journal article" date="2019" name="Appl. Microbiol. Biotechnol.">
        <title>Genome sequence of Isaria javanica and comparative genome analysis insights into family S53 peptidase evolution in fungal entomopathogens.</title>
        <authorList>
            <person name="Lin R."/>
            <person name="Zhang X."/>
            <person name="Xin B."/>
            <person name="Zou M."/>
            <person name="Gao Y."/>
            <person name="Qin F."/>
            <person name="Hu Q."/>
            <person name="Xie B."/>
            <person name="Cheng X."/>
        </authorList>
    </citation>
    <scope>NUCLEOTIDE SEQUENCE [LARGE SCALE GENOMIC DNA]</scope>
    <source>
        <strain evidence="1 2">IJ1G</strain>
    </source>
</reference>
<dbReference type="Proteomes" id="UP000315783">
    <property type="component" value="Unassembled WGS sequence"/>
</dbReference>
<evidence type="ECO:0000313" key="2">
    <source>
        <dbReference type="Proteomes" id="UP000315783"/>
    </source>
</evidence>
<proteinExistence type="predicted"/>
<evidence type="ECO:0000313" key="1">
    <source>
        <dbReference type="EMBL" id="TQV97805.1"/>
    </source>
</evidence>
<name>A0A545V7Z6_9HYPO</name>
<dbReference type="AlphaFoldDB" id="A0A545V7Z6"/>
<sequence length="60" mass="6693">MVAHYQMQRFILITGRLGPFREHWMRLPSGVRTDISPAMPPSSFESHVGPASAGIAAHYQ</sequence>
<dbReference type="EMBL" id="SPUK01000004">
    <property type="protein sequence ID" value="TQV97805.1"/>
    <property type="molecule type" value="Genomic_DNA"/>
</dbReference>